<dbReference type="Proteomes" id="UP000632828">
    <property type="component" value="Unassembled WGS sequence"/>
</dbReference>
<dbReference type="PANTHER" id="PTHR30469">
    <property type="entry name" value="MULTIDRUG RESISTANCE PROTEIN MDTA"/>
    <property type="match status" value="1"/>
</dbReference>
<comment type="caution">
    <text evidence="4">The sequence shown here is derived from an EMBL/GenBank/DDBJ whole genome shotgun (WGS) entry which is preliminary data.</text>
</comment>
<dbReference type="EMBL" id="JACWUN010000003">
    <property type="protein sequence ID" value="MBD1399742.1"/>
    <property type="molecule type" value="Genomic_DNA"/>
</dbReference>
<dbReference type="InterPro" id="IPR058625">
    <property type="entry name" value="MdtA-like_BSH"/>
</dbReference>
<dbReference type="RefSeq" id="WP_191154017.1">
    <property type="nucleotide sequence ID" value="NZ_JACWUN010000003.1"/>
</dbReference>
<dbReference type="Gene3D" id="2.40.420.20">
    <property type="match status" value="1"/>
</dbReference>
<dbReference type="AlphaFoldDB" id="A0A8J6QM20"/>
<dbReference type="PANTHER" id="PTHR30469:SF12">
    <property type="entry name" value="MULTIDRUG RESISTANCE PROTEIN MDTA"/>
    <property type="match status" value="1"/>
</dbReference>
<dbReference type="SUPFAM" id="SSF111369">
    <property type="entry name" value="HlyD-like secretion proteins"/>
    <property type="match status" value="1"/>
</dbReference>
<evidence type="ECO:0000256" key="2">
    <source>
        <dbReference type="SAM" id="Coils"/>
    </source>
</evidence>
<proteinExistence type="inferred from homology"/>
<protein>
    <submittedName>
        <fullName evidence="4">Efflux RND transporter periplasmic adaptor subunit</fullName>
    </submittedName>
</protein>
<dbReference type="Gene3D" id="2.40.30.170">
    <property type="match status" value="1"/>
</dbReference>
<keyword evidence="2" id="KW-0175">Coiled coil</keyword>
<dbReference type="Gene3D" id="1.10.287.470">
    <property type="entry name" value="Helix hairpin bin"/>
    <property type="match status" value="1"/>
</dbReference>
<comment type="similarity">
    <text evidence="1">Belongs to the membrane fusion protein (MFP) (TC 8.A.1) family.</text>
</comment>
<feature type="coiled-coil region" evidence="2">
    <location>
        <begin position="115"/>
        <end position="184"/>
    </location>
</feature>
<feature type="domain" description="Multidrug resistance protein MdtA-like barrel-sandwich hybrid" evidence="3">
    <location>
        <begin position="77"/>
        <end position="209"/>
    </location>
</feature>
<evidence type="ECO:0000313" key="4">
    <source>
        <dbReference type="EMBL" id="MBD1399742.1"/>
    </source>
</evidence>
<dbReference type="GO" id="GO:0015562">
    <property type="term" value="F:efflux transmembrane transporter activity"/>
    <property type="evidence" value="ECO:0007669"/>
    <property type="project" value="TreeGrafter"/>
</dbReference>
<dbReference type="GO" id="GO:1990281">
    <property type="term" value="C:efflux pump complex"/>
    <property type="evidence" value="ECO:0007669"/>
    <property type="project" value="TreeGrafter"/>
</dbReference>
<dbReference type="InterPro" id="IPR006143">
    <property type="entry name" value="RND_pump_MFP"/>
</dbReference>
<evidence type="ECO:0000259" key="3">
    <source>
        <dbReference type="Pfam" id="PF25917"/>
    </source>
</evidence>
<reference evidence="4" key="1">
    <citation type="submission" date="2020-09" db="EMBL/GenBank/DDBJ databases">
        <title>Pelobacter alkaliphilus sp. nov., a novel anaerobic arsenate-reducing bacterium from terrestrial mud volcano.</title>
        <authorList>
            <person name="Khomyakova M.A."/>
            <person name="Merkel A.Y."/>
            <person name="Slobodkin A.I."/>
        </authorList>
    </citation>
    <scope>NUCLEOTIDE SEQUENCE</scope>
    <source>
        <strain evidence="4">M08fum</strain>
    </source>
</reference>
<name>A0A8J6QM20_9BACT</name>
<evidence type="ECO:0000313" key="5">
    <source>
        <dbReference type="Proteomes" id="UP000632828"/>
    </source>
</evidence>
<sequence length="398" mass="44398">MKRIIRFLLPLLILSGGIAISAALIASGPEATRQRPQIPPPTVEVITLKPQSYQVQVASRGTVSPRTESTLVAETAGRVVKVADNFYTGGFFEQGDLLLQVDDRDYQNAVIIARAEVAQRQLALAEEQARSDQARRDWQQFQQQNPPPPLVVRTPQLENAAAALAAAQARMRQAELNLERTRILAPYAGRILTKDVDIGQYITTGTRLARIYASDALEVRLPLSDEQLSHLTLPEEFRNRPVVPATRQAGVTFSVRIGSDIFTWSGRLVRTEGSIDINSRQLFVIARIDNPYQQTADRPQLKIGQFVEARISGSQLEAVYRIPRQAIHGERTVHIITPENRLERRELDIVWRDTNYLVASGPLRPGEQIALTRLPFAADGISVRITNNNQDGRKGQNQ</sequence>
<evidence type="ECO:0000256" key="1">
    <source>
        <dbReference type="ARBA" id="ARBA00009477"/>
    </source>
</evidence>
<dbReference type="Pfam" id="PF25917">
    <property type="entry name" value="BSH_RND"/>
    <property type="match status" value="1"/>
</dbReference>
<gene>
    <name evidence="4" type="ORF">ICT70_03570</name>
</gene>
<dbReference type="NCBIfam" id="TIGR01730">
    <property type="entry name" value="RND_mfp"/>
    <property type="match status" value="1"/>
</dbReference>
<organism evidence="4 5">
    <name type="scientific">Pelovirga terrestris</name>
    <dbReference type="NCBI Taxonomy" id="2771352"/>
    <lineage>
        <taxon>Bacteria</taxon>
        <taxon>Pseudomonadati</taxon>
        <taxon>Thermodesulfobacteriota</taxon>
        <taxon>Desulfuromonadia</taxon>
        <taxon>Geobacterales</taxon>
        <taxon>Geobacteraceae</taxon>
        <taxon>Pelovirga</taxon>
    </lineage>
</organism>
<accession>A0A8J6QM20</accession>
<dbReference type="Gene3D" id="2.40.50.100">
    <property type="match status" value="1"/>
</dbReference>
<keyword evidence="5" id="KW-1185">Reference proteome</keyword>